<name>A0A0N9I0M0_9PSEU</name>
<evidence type="ECO:0000256" key="2">
    <source>
        <dbReference type="SAM" id="MobiDB-lite"/>
    </source>
</evidence>
<sequence length="296" mass="29900">MTAHTSLAIEFAVAEAADLARAGDHRAALRTLDGLDSGHPAVSDLRARIHAQLGEFAEADAAWRRVLVTDSEHAGAVAGTRLIAQITAGKQRPRPFPAGAVVAAGAAVVVVGAVAAVTVYASTDSAPPAAAPPSSSEPSTPAPRSTRAAETSATDQLRGRLDTLAARLAMPGVHVERRERDITVLFDRGLFLPDGAQLSPAGRRDLTQWGNSLAGQAVRVSVYGHGVVVSGGPTSGGSAVAVSRAAAAANALAAASGLPPTSFTAAAADQSAPPFPGADQDSRARNRTVTVVVSPL</sequence>
<dbReference type="RefSeq" id="WP_054291453.1">
    <property type="nucleotide sequence ID" value="NZ_CP012752.1"/>
</dbReference>
<feature type="region of interest" description="Disordered" evidence="2">
    <location>
        <begin position="265"/>
        <end position="296"/>
    </location>
</feature>
<dbReference type="SUPFAM" id="SSF103088">
    <property type="entry name" value="OmpA-like"/>
    <property type="match status" value="1"/>
</dbReference>
<organism evidence="5 6">
    <name type="scientific">Kibdelosporangium phytohabitans</name>
    <dbReference type="NCBI Taxonomy" id="860235"/>
    <lineage>
        <taxon>Bacteria</taxon>
        <taxon>Bacillati</taxon>
        <taxon>Actinomycetota</taxon>
        <taxon>Actinomycetes</taxon>
        <taxon>Pseudonocardiales</taxon>
        <taxon>Pseudonocardiaceae</taxon>
        <taxon>Kibdelosporangium</taxon>
    </lineage>
</organism>
<gene>
    <name evidence="5" type="ORF">AOZ06_23960</name>
</gene>
<feature type="transmembrane region" description="Helical" evidence="3">
    <location>
        <begin position="100"/>
        <end position="121"/>
    </location>
</feature>
<dbReference type="AlphaFoldDB" id="A0A0N9I0M0"/>
<feature type="domain" description="OmpA-like" evidence="4">
    <location>
        <begin position="178"/>
        <end position="296"/>
    </location>
</feature>
<feature type="region of interest" description="Disordered" evidence="2">
    <location>
        <begin position="124"/>
        <end position="156"/>
    </location>
</feature>
<evidence type="ECO:0000256" key="1">
    <source>
        <dbReference type="PROSITE-ProRule" id="PRU00473"/>
    </source>
</evidence>
<dbReference type="PROSITE" id="PS51123">
    <property type="entry name" value="OMPA_2"/>
    <property type="match status" value="1"/>
</dbReference>
<evidence type="ECO:0000313" key="6">
    <source>
        <dbReference type="Proteomes" id="UP000063699"/>
    </source>
</evidence>
<keyword evidence="3" id="KW-1133">Transmembrane helix</keyword>
<accession>A0A0N9I0M0</accession>
<reference evidence="5 6" key="1">
    <citation type="submission" date="2015-07" db="EMBL/GenBank/DDBJ databases">
        <title>Genome sequencing of Kibdelosporangium phytohabitans.</title>
        <authorList>
            <person name="Qin S."/>
            <person name="Xing K."/>
        </authorList>
    </citation>
    <scope>NUCLEOTIDE SEQUENCE [LARGE SCALE GENOMIC DNA]</scope>
    <source>
        <strain evidence="5 6">KLBMP1111</strain>
    </source>
</reference>
<keyword evidence="6" id="KW-1185">Reference proteome</keyword>
<evidence type="ECO:0000259" key="4">
    <source>
        <dbReference type="PROSITE" id="PS51123"/>
    </source>
</evidence>
<feature type="compositionally biased region" description="Polar residues" evidence="2">
    <location>
        <begin position="287"/>
        <end position="296"/>
    </location>
</feature>
<dbReference type="OrthoDB" id="5146906at2"/>
<dbReference type="Gene3D" id="3.30.1330.60">
    <property type="entry name" value="OmpA-like domain"/>
    <property type="match status" value="1"/>
</dbReference>
<keyword evidence="3" id="KW-0812">Transmembrane</keyword>
<dbReference type="EMBL" id="CP012752">
    <property type="protein sequence ID" value="ALG09549.1"/>
    <property type="molecule type" value="Genomic_DNA"/>
</dbReference>
<dbReference type="STRING" id="860235.AOZ06_23960"/>
<proteinExistence type="predicted"/>
<dbReference type="GO" id="GO:0016020">
    <property type="term" value="C:membrane"/>
    <property type="evidence" value="ECO:0007669"/>
    <property type="project" value="UniProtKB-UniRule"/>
</dbReference>
<keyword evidence="1 3" id="KW-0472">Membrane</keyword>
<evidence type="ECO:0000313" key="5">
    <source>
        <dbReference type="EMBL" id="ALG09549.1"/>
    </source>
</evidence>
<evidence type="ECO:0000256" key="3">
    <source>
        <dbReference type="SAM" id="Phobius"/>
    </source>
</evidence>
<protein>
    <recommendedName>
        <fullName evidence="4">OmpA-like domain-containing protein</fullName>
    </recommendedName>
</protein>
<dbReference type="InterPro" id="IPR036737">
    <property type="entry name" value="OmpA-like_sf"/>
</dbReference>
<dbReference type="Proteomes" id="UP000063699">
    <property type="component" value="Chromosome"/>
</dbReference>
<dbReference type="KEGG" id="kphy:AOZ06_23960"/>
<dbReference type="InterPro" id="IPR006665">
    <property type="entry name" value="OmpA-like"/>
</dbReference>
<feature type="compositionally biased region" description="Low complexity" evidence="2">
    <location>
        <begin position="124"/>
        <end position="146"/>
    </location>
</feature>